<organism evidence="9">
    <name type="scientific">Cuerna arida</name>
    <dbReference type="NCBI Taxonomy" id="1464854"/>
    <lineage>
        <taxon>Eukaryota</taxon>
        <taxon>Metazoa</taxon>
        <taxon>Ecdysozoa</taxon>
        <taxon>Arthropoda</taxon>
        <taxon>Hexapoda</taxon>
        <taxon>Insecta</taxon>
        <taxon>Pterygota</taxon>
        <taxon>Neoptera</taxon>
        <taxon>Paraneoptera</taxon>
        <taxon>Hemiptera</taxon>
        <taxon>Auchenorrhyncha</taxon>
        <taxon>Membracoidea</taxon>
        <taxon>Cicadellidae</taxon>
        <taxon>Cicadellinae</taxon>
        <taxon>Proconiini</taxon>
        <taxon>Cuerna</taxon>
    </lineage>
</organism>
<evidence type="ECO:0000256" key="5">
    <source>
        <dbReference type="ARBA" id="ARBA00023242"/>
    </source>
</evidence>
<dbReference type="FunFam" id="3.30.70.330:FF:000240">
    <property type="entry name" value="RNA binding motif protein 19"/>
    <property type="match status" value="1"/>
</dbReference>
<evidence type="ECO:0000256" key="4">
    <source>
        <dbReference type="ARBA" id="ARBA00022884"/>
    </source>
</evidence>
<feature type="domain" description="RRM" evidence="8">
    <location>
        <begin position="2"/>
        <end position="79"/>
    </location>
</feature>
<dbReference type="PANTHER" id="PTHR48039">
    <property type="entry name" value="RNA-BINDING MOTIF PROTEIN 14B"/>
    <property type="match status" value="1"/>
</dbReference>
<feature type="compositionally biased region" description="Basic and acidic residues" evidence="7">
    <location>
        <begin position="185"/>
        <end position="198"/>
    </location>
</feature>
<dbReference type="InterPro" id="IPR012677">
    <property type="entry name" value="Nucleotide-bd_a/b_plait_sf"/>
</dbReference>
<dbReference type="GO" id="GO:0003729">
    <property type="term" value="F:mRNA binding"/>
    <property type="evidence" value="ECO:0007669"/>
    <property type="project" value="TreeGrafter"/>
</dbReference>
<dbReference type="SMART" id="SM00360">
    <property type="entry name" value="RRM"/>
    <property type="match status" value="6"/>
</dbReference>
<feature type="region of interest" description="Disordered" evidence="7">
    <location>
        <begin position="216"/>
        <end position="240"/>
    </location>
</feature>
<reference evidence="9" key="1">
    <citation type="submission" date="2015-11" db="EMBL/GenBank/DDBJ databases">
        <title>De novo transcriptome assembly of four potential Pierce s Disease insect vectors from Arizona vineyards.</title>
        <authorList>
            <person name="Tassone E.E."/>
        </authorList>
    </citation>
    <scope>NUCLEOTIDE SEQUENCE</scope>
</reference>
<evidence type="ECO:0000256" key="2">
    <source>
        <dbReference type="ARBA" id="ARBA00008033"/>
    </source>
</evidence>
<dbReference type="Pfam" id="PF00076">
    <property type="entry name" value="RRM_1"/>
    <property type="match status" value="6"/>
</dbReference>
<protein>
    <recommendedName>
        <fullName evidence="8">RRM domain-containing protein</fullName>
    </recommendedName>
</protein>
<feature type="region of interest" description="Disordered" evidence="7">
    <location>
        <begin position="844"/>
        <end position="875"/>
    </location>
</feature>
<dbReference type="CDD" id="cd12571">
    <property type="entry name" value="RRM6_RBM19"/>
    <property type="match status" value="1"/>
</dbReference>
<dbReference type="InterPro" id="IPR035979">
    <property type="entry name" value="RBD_domain_sf"/>
</dbReference>
<dbReference type="InterPro" id="IPR034420">
    <property type="entry name" value="RBM19_RRM4"/>
</dbReference>
<dbReference type="PANTHER" id="PTHR48039:SF5">
    <property type="entry name" value="RNA-BINDING PROTEIN 28"/>
    <property type="match status" value="1"/>
</dbReference>
<feature type="domain" description="RRM" evidence="8">
    <location>
        <begin position="532"/>
        <end position="604"/>
    </location>
</feature>
<keyword evidence="4 6" id="KW-0694">RNA-binding</keyword>
<feature type="region of interest" description="Disordered" evidence="7">
    <location>
        <begin position="315"/>
        <end position="335"/>
    </location>
</feature>
<evidence type="ECO:0000256" key="7">
    <source>
        <dbReference type="SAM" id="MobiDB-lite"/>
    </source>
</evidence>
<dbReference type="Gene3D" id="3.30.70.330">
    <property type="match status" value="6"/>
</dbReference>
<feature type="domain" description="RRM" evidence="8">
    <location>
        <begin position="245"/>
        <end position="329"/>
    </location>
</feature>
<dbReference type="PROSITE" id="PS50102">
    <property type="entry name" value="RRM"/>
    <property type="match status" value="6"/>
</dbReference>
<evidence type="ECO:0000256" key="3">
    <source>
        <dbReference type="ARBA" id="ARBA00022737"/>
    </source>
</evidence>
<keyword evidence="5" id="KW-0539">Nucleus</keyword>
<feature type="region of interest" description="Disordered" evidence="7">
    <location>
        <begin position="426"/>
        <end position="456"/>
    </location>
</feature>
<feature type="compositionally biased region" description="Basic and acidic residues" evidence="7">
    <location>
        <begin position="217"/>
        <end position="240"/>
    </location>
</feature>
<dbReference type="InterPro" id="IPR000504">
    <property type="entry name" value="RRM_dom"/>
</dbReference>
<comment type="subcellular location">
    <subcellularLocation>
        <location evidence="1">Nucleus</location>
    </subcellularLocation>
</comment>
<dbReference type="CDD" id="cd12318">
    <property type="entry name" value="RRM5_RBM19_like"/>
    <property type="match status" value="1"/>
</dbReference>
<gene>
    <name evidence="9" type="ORF">g.18986</name>
</gene>
<evidence type="ECO:0000256" key="6">
    <source>
        <dbReference type="PROSITE-ProRule" id="PRU00176"/>
    </source>
</evidence>
<dbReference type="FunFam" id="3.30.70.330:FF:000277">
    <property type="entry name" value="RNA binding motif protein 19"/>
    <property type="match status" value="1"/>
</dbReference>
<feature type="compositionally biased region" description="Acidic residues" evidence="7">
    <location>
        <begin position="632"/>
        <end position="649"/>
    </location>
</feature>
<dbReference type="AlphaFoldDB" id="A0A1B6H1H4"/>
<feature type="domain" description="RRM" evidence="8">
    <location>
        <begin position="756"/>
        <end position="836"/>
    </location>
</feature>
<proteinExistence type="inferred from homology"/>
<feature type="compositionally biased region" description="Basic and acidic residues" evidence="7">
    <location>
        <begin position="844"/>
        <end position="866"/>
    </location>
</feature>
<feature type="compositionally biased region" description="Basic and acidic residues" evidence="7">
    <location>
        <begin position="609"/>
        <end position="618"/>
    </location>
</feature>
<dbReference type="InterPro" id="IPR051945">
    <property type="entry name" value="RRM_MRD1_RNA_proc_ribogen"/>
</dbReference>
<name>A0A1B6H1H4_9HEMI</name>
<evidence type="ECO:0000256" key="1">
    <source>
        <dbReference type="ARBA" id="ARBA00004123"/>
    </source>
</evidence>
<dbReference type="InterPro" id="IPR034423">
    <property type="entry name" value="RBM19_RRM5"/>
</dbReference>
<dbReference type="SUPFAM" id="SSF54928">
    <property type="entry name" value="RNA-binding domain, RBD"/>
    <property type="match status" value="5"/>
</dbReference>
<accession>A0A1B6H1H4</accession>
<feature type="compositionally biased region" description="Basic and acidic residues" evidence="7">
    <location>
        <begin position="103"/>
        <end position="124"/>
    </location>
</feature>
<feature type="region of interest" description="Disordered" evidence="7">
    <location>
        <begin position="609"/>
        <end position="649"/>
    </location>
</feature>
<comment type="similarity">
    <text evidence="2">Belongs to the RRM MRD1 family.</text>
</comment>
<feature type="domain" description="RRM" evidence="8">
    <location>
        <begin position="352"/>
        <end position="430"/>
    </location>
</feature>
<dbReference type="CDD" id="cd12569">
    <property type="entry name" value="RRM4_RBM19"/>
    <property type="match status" value="1"/>
</dbReference>
<feature type="region of interest" description="Disordered" evidence="7">
    <location>
        <begin position="95"/>
        <end position="124"/>
    </location>
</feature>
<dbReference type="EMBL" id="GECZ01001240">
    <property type="protein sequence ID" value="JAS68529.1"/>
    <property type="molecule type" value="Transcribed_RNA"/>
</dbReference>
<dbReference type="GO" id="GO:0005730">
    <property type="term" value="C:nucleolus"/>
    <property type="evidence" value="ECO:0007669"/>
    <property type="project" value="TreeGrafter"/>
</dbReference>
<feature type="domain" description="RRM" evidence="8">
    <location>
        <begin position="652"/>
        <end position="735"/>
    </location>
</feature>
<dbReference type="FunFam" id="3.30.70.330:FF:000738">
    <property type="entry name" value="RNA-binding motif protein 19"/>
    <property type="match status" value="1"/>
</dbReference>
<dbReference type="InterPro" id="IPR034421">
    <property type="entry name" value="RBM19_RRM6"/>
</dbReference>
<feature type="region of interest" description="Disordered" evidence="7">
    <location>
        <begin position="172"/>
        <end position="198"/>
    </location>
</feature>
<feature type="compositionally biased region" description="Basic and acidic residues" evidence="7">
    <location>
        <begin position="442"/>
        <end position="453"/>
    </location>
</feature>
<evidence type="ECO:0000313" key="9">
    <source>
        <dbReference type="EMBL" id="JAS68529.1"/>
    </source>
</evidence>
<evidence type="ECO:0000259" key="8">
    <source>
        <dbReference type="PROSITE" id="PS50102"/>
    </source>
</evidence>
<keyword evidence="3" id="KW-0677">Repeat</keyword>
<sequence>MSRLIIKNLPNTITSEKLKERFSTQGVVTDIQLKYTSSGKFRHFGFIGFQTPQEAERAVNYFNNTFINQSKIIVEHCAELGDASKPKAWSKYAPDSSAYRQLHPSEDKVKPSSDKDLVVREKKKDKKDIIDPSIADKLKKHKDDPMFLEFMEAHTKEGGALGSDALKLLTEDKDSGVDEEASEDGEAKESEEVEEKKSSAFAAISDLEYLQLKKKSVKTEKEGEDEKEKKPEVKPLEEKEDSKHFTVKITNLGFKTKKKDLKDFFRPLKAVGIRLPPKSAGFAYISFKSLKEMRKALNKNKSFLKGKQVGVKEYTGKEDDSQKVSETKNEKQKRWKEQEAALMQEESIAESGSIFVRNLAYTITEEQLTEHFATFGPLADVTMPVDRESRKMKGFATVTFVMPEHAVAAYTKLDGSVFHGRMLHLLPAKTKPSPEKEEDEDKNFKDKKKDKQKAAAGQSHNWNTLFLGQNAVVDIIADKYKLSKQEVLTGSAVAVRLALAETQMVSDTRKFLESNGVSLDAFNQAPKVRSKTVILVKNLPAKTTASEIREIFCKFGELGRVLLPPSGVTAIVEFLEPSEAKKAFHSLAYTRFKNLPLYLEWAPDDTFSDKGNVKNSDKMEEDNDDKQKEDEKEGENENGDEDDDEIEPEPDTVLYVKNLNFSTTEESIKKHFSKCGRVANVTIARKKDPTRPGELLSMGFGFVQMTRQAEVNRALKQLQHSTLDDHQLELKRSNRTLQESADGNKKKNNVEKQTGTKILVRNIPFQATQKEVQQLFETFGEIKALRLPRKMVGTGPHRGFAFVEFHTKHDAKRAMKALCQSTHLFGRRLVLEWAQQEETVEQLRKRTADNFHPEKSQRSKKSKADLEIENNDDDE</sequence>